<protein>
    <submittedName>
        <fullName evidence="1">Uncharacterized protein</fullName>
    </submittedName>
</protein>
<gene>
    <name evidence="1" type="ORF">T4E_7284</name>
</gene>
<evidence type="ECO:0000313" key="2">
    <source>
        <dbReference type="Proteomes" id="UP000054815"/>
    </source>
</evidence>
<dbReference type="AlphaFoldDB" id="A0A0V0XWV4"/>
<evidence type="ECO:0000313" key="1">
    <source>
        <dbReference type="EMBL" id="KRX92545.1"/>
    </source>
</evidence>
<comment type="caution">
    <text evidence="1">The sequence shown here is derived from an EMBL/GenBank/DDBJ whole genome shotgun (WGS) entry which is preliminary data.</text>
</comment>
<dbReference type="EMBL" id="JYDU01000108">
    <property type="protein sequence ID" value="KRX92545.1"/>
    <property type="molecule type" value="Genomic_DNA"/>
</dbReference>
<dbReference type="Proteomes" id="UP000054815">
    <property type="component" value="Unassembled WGS sequence"/>
</dbReference>
<proteinExistence type="predicted"/>
<sequence>MLQSKDSFTKLNICKLFIDKERNDASLDHLLKLEKLSCLLGFDRRHPVRELDVFDLTFKNSTSICPESD</sequence>
<reference evidence="1 2" key="1">
    <citation type="submission" date="2015-01" db="EMBL/GenBank/DDBJ databases">
        <title>Evolution of Trichinella species and genotypes.</title>
        <authorList>
            <person name="Korhonen P.K."/>
            <person name="Edoardo P."/>
            <person name="Giuseppe L.R."/>
            <person name="Gasser R.B."/>
        </authorList>
    </citation>
    <scope>NUCLEOTIDE SEQUENCE [LARGE SCALE GENOMIC DNA]</scope>
    <source>
        <strain evidence="1">ISS141</strain>
    </source>
</reference>
<organism evidence="1 2">
    <name type="scientific">Trichinella pseudospiralis</name>
    <name type="common">Parasitic roundworm</name>
    <dbReference type="NCBI Taxonomy" id="6337"/>
    <lineage>
        <taxon>Eukaryota</taxon>
        <taxon>Metazoa</taxon>
        <taxon>Ecdysozoa</taxon>
        <taxon>Nematoda</taxon>
        <taxon>Enoplea</taxon>
        <taxon>Dorylaimia</taxon>
        <taxon>Trichinellida</taxon>
        <taxon>Trichinellidae</taxon>
        <taxon>Trichinella</taxon>
    </lineage>
</organism>
<accession>A0A0V0XWV4</accession>
<name>A0A0V0XWV4_TRIPS</name>